<dbReference type="InterPro" id="IPR015424">
    <property type="entry name" value="PyrdxlP-dep_Trfase"/>
</dbReference>
<dbReference type="EMBL" id="JACIIV010000014">
    <property type="protein sequence ID" value="MBB6227963.1"/>
    <property type="molecule type" value="Genomic_DNA"/>
</dbReference>
<dbReference type="Gene3D" id="3.90.1150.10">
    <property type="entry name" value="Aspartate Aminotransferase, domain 1"/>
    <property type="match status" value="1"/>
</dbReference>
<accession>A0A841LAH0</accession>
<dbReference type="Gene3D" id="3.40.640.10">
    <property type="entry name" value="Type I PLP-dependent aspartate aminotransferase-like (Major domain)"/>
    <property type="match status" value="1"/>
</dbReference>
<evidence type="ECO:0000256" key="9">
    <source>
        <dbReference type="ARBA" id="ARBA00023014"/>
    </source>
</evidence>
<keyword evidence="5 12" id="KW-0808">Transferase</keyword>
<dbReference type="AlphaFoldDB" id="A0A841LAH0"/>
<comment type="catalytic activity">
    <reaction evidence="10">
        <text>(sulfur carrier)-H + L-cysteine = (sulfur carrier)-SH + L-alanine</text>
        <dbReference type="Rhea" id="RHEA:43892"/>
        <dbReference type="Rhea" id="RHEA-COMP:14737"/>
        <dbReference type="Rhea" id="RHEA-COMP:14739"/>
        <dbReference type="ChEBI" id="CHEBI:29917"/>
        <dbReference type="ChEBI" id="CHEBI:35235"/>
        <dbReference type="ChEBI" id="CHEBI:57972"/>
        <dbReference type="ChEBI" id="CHEBI:64428"/>
        <dbReference type="EC" id="2.8.1.7"/>
    </reaction>
</comment>
<dbReference type="PIRSF" id="PIRSF005572">
    <property type="entry name" value="NifS"/>
    <property type="match status" value="1"/>
</dbReference>
<evidence type="ECO:0000256" key="3">
    <source>
        <dbReference type="ARBA" id="ARBA00006490"/>
    </source>
</evidence>
<gene>
    <name evidence="12" type="ORF">FHS79_002145</name>
</gene>
<comment type="caution">
    <text evidence="12">The sequence shown here is derived from an EMBL/GenBank/DDBJ whole genome shotgun (WGS) entry which is preliminary data.</text>
</comment>
<evidence type="ECO:0000256" key="5">
    <source>
        <dbReference type="ARBA" id="ARBA00022679"/>
    </source>
</evidence>
<dbReference type="InterPro" id="IPR015422">
    <property type="entry name" value="PyrdxlP-dep_Trfase_small"/>
</dbReference>
<evidence type="ECO:0000256" key="4">
    <source>
        <dbReference type="ARBA" id="ARBA00013558"/>
    </source>
</evidence>
<name>A0A841LAH0_9SPHN</name>
<organism evidence="12 13">
    <name type="scientific">Polymorphobacter multimanifer</name>
    <dbReference type="NCBI Taxonomy" id="1070431"/>
    <lineage>
        <taxon>Bacteria</taxon>
        <taxon>Pseudomonadati</taxon>
        <taxon>Pseudomonadota</taxon>
        <taxon>Alphaproteobacteria</taxon>
        <taxon>Sphingomonadales</taxon>
        <taxon>Sphingosinicellaceae</taxon>
        <taxon>Polymorphobacter</taxon>
    </lineage>
</organism>
<feature type="domain" description="Aminotransferase class V" evidence="11">
    <location>
        <begin position="10"/>
        <end position="347"/>
    </location>
</feature>
<evidence type="ECO:0000256" key="1">
    <source>
        <dbReference type="ARBA" id="ARBA00001933"/>
    </source>
</evidence>
<evidence type="ECO:0000313" key="12">
    <source>
        <dbReference type="EMBL" id="MBB6227963.1"/>
    </source>
</evidence>
<keyword evidence="8" id="KW-0408">Iron</keyword>
<dbReference type="InterPro" id="IPR000192">
    <property type="entry name" value="Aminotrans_V_dom"/>
</dbReference>
<dbReference type="PANTHER" id="PTHR11601">
    <property type="entry name" value="CYSTEINE DESULFURYLASE FAMILY MEMBER"/>
    <property type="match status" value="1"/>
</dbReference>
<evidence type="ECO:0000256" key="7">
    <source>
        <dbReference type="ARBA" id="ARBA00022898"/>
    </source>
</evidence>
<keyword evidence="6" id="KW-0479">Metal-binding</keyword>
<dbReference type="Proteomes" id="UP000538147">
    <property type="component" value="Unassembled WGS sequence"/>
</dbReference>
<dbReference type="GO" id="GO:0046872">
    <property type="term" value="F:metal ion binding"/>
    <property type="evidence" value="ECO:0007669"/>
    <property type="project" value="UniProtKB-KW"/>
</dbReference>
<keyword evidence="7" id="KW-0663">Pyridoxal phosphate</keyword>
<evidence type="ECO:0000256" key="2">
    <source>
        <dbReference type="ARBA" id="ARBA00003120"/>
    </source>
</evidence>
<keyword evidence="9" id="KW-0411">Iron-sulfur</keyword>
<keyword evidence="13" id="KW-1185">Reference proteome</keyword>
<sequence>MSGIATKSRIYLDHAATTPAWEPARAAMAEAASLDGNPSSLHAEGRAARAVLETVRDAIARLAGVLPEQVVLTSGGTEALQRAMAPHPRILASATEHGAVLGGRPDIERIPVLPSGLLDLAALEAALVAALRAGPALVAVQHGNNETGVIQPIAAIAALVASHGSRLLVDCVQTAGKLPVPACDYLALSAHKMGGPMGAGALVAAAHAPLAAQPGAQERGHRPGTPSLPALAGWAAALAAPVPDWAAVAARREALEARLVAAGGIVQGAAAPRLPHILNLGLPGVAATTQLMALDLAGFAVSAGAACSSGKAGPSHVLAAMGLGPAAAHAIRISLGPDTSDEDLAAFADAWTSMAQRLRQQAAA</sequence>
<evidence type="ECO:0000313" key="13">
    <source>
        <dbReference type="Proteomes" id="UP000538147"/>
    </source>
</evidence>
<dbReference type="PANTHER" id="PTHR11601:SF34">
    <property type="entry name" value="CYSTEINE DESULFURASE"/>
    <property type="match status" value="1"/>
</dbReference>
<evidence type="ECO:0000256" key="10">
    <source>
        <dbReference type="ARBA" id="ARBA00050776"/>
    </source>
</evidence>
<evidence type="ECO:0000256" key="8">
    <source>
        <dbReference type="ARBA" id="ARBA00023004"/>
    </source>
</evidence>
<dbReference type="InterPro" id="IPR016454">
    <property type="entry name" value="Cysteine_dSase"/>
</dbReference>
<comment type="function">
    <text evidence="2">Catalyzes the removal of elemental sulfur atoms from cysteine to produce alanine. Seems to participate in the biosynthesis of the nitrogenase metalloclusters by providing the inorganic sulfur required for the Fe-S core formation.</text>
</comment>
<dbReference type="Pfam" id="PF00266">
    <property type="entry name" value="Aminotran_5"/>
    <property type="match status" value="1"/>
</dbReference>
<evidence type="ECO:0000259" key="11">
    <source>
        <dbReference type="Pfam" id="PF00266"/>
    </source>
</evidence>
<comment type="similarity">
    <text evidence="3">Belongs to the class-V pyridoxal-phosphate-dependent aminotransferase family. NifS/IscS subfamily.</text>
</comment>
<proteinExistence type="inferred from homology"/>
<dbReference type="SUPFAM" id="SSF53383">
    <property type="entry name" value="PLP-dependent transferases"/>
    <property type="match status" value="1"/>
</dbReference>
<evidence type="ECO:0000256" key="6">
    <source>
        <dbReference type="ARBA" id="ARBA00022723"/>
    </source>
</evidence>
<dbReference type="InterPro" id="IPR015421">
    <property type="entry name" value="PyrdxlP-dep_Trfase_major"/>
</dbReference>
<dbReference type="GO" id="GO:0051536">
    <property type="term" value="F:iron-sulfur cluster binding"/>
    <property type="evidence" value="ECO:0007669"/>
    <property type="project" value="UniProtKB-KW"/>
</dbReference>
<dbReference type="GO" id="GO:0031071">
    <property type="term" value="F:cysteine desulfurase activity"/>
    <property type="evidence" value="ECO:0007669"/>
    <property type="project" value="UniProtKB-EC"/>
</dbReference>
<comment type="cofactor">
    <cofactor evidence="1">
        <name>pyridoxal 5'-phosphate</name>
        <dbReference type="ChEBI" id="CHEBI:597326"/>
    </cofactor>
</comment>
<dbReference type="RefSeq" id="WP_184199463.1">
    <property type="nucleotide sequence ID" value="NZ_JACIIV010000014.1"/>
</dbReference>
<reference evidence="12 13" key="1">
    <citation type="submission" date="2020-08" db="EMBL/GenBank/DDBJ databases">
        <title>Genomic Encyclopedia of Type Strains, Phase IV (KMG-IV): sequencing the most valuable type-strain genomes for metagenomic binning, comparative biology and taxonomic classification.</title>
        <authorList>
            <person name="Goeker M."/>
        </authorList>
    </citation>
    <scope>NUCLEOTIDE SEQUENCE [LARGE SCALE GENOMIC DNA]</scope>
    <source>
        <strain evidence="12 13">DSM 102189</strain>
    </source>
</reference>
<protein>
    <recommendedName>
        <fullName evidence="4">Cysteine desulfurase</fullName>
    </recommendedName>
</protein>